<protein>
    <submittedName>
        <fullName evidence="2">OpgC domain-containing protein</fullName>
    </submittedName>
</protein>
<keyword evidence="1" id="KW-0812">Transmembrane</keyword>
<evidence type="ECO:0000313" key="3">
    <source>
        <dbReference type="Proteomes" id="UP001596056"/>
    </source>
</evidence>
<dbReference type="RefSeq" id="WP_209840605.1">
    <property type="nucleotide sequence ID" value="NZ_JAGGJP010000008.1"/>
</dbReference>
<dbReference type="EMBL" id="JBHSNA010000006">
    <property type="protein sequence ID" value="MFC5566557.1"/>
    <property type="molecule type" value="Genomic_DNA"/>
</dbReference>
<feature type="transmembrane region" description="Helical" evidence="1">
    <location>
        <begin position="353"/>
        <end position="372"/>
    </location>
</feature>
<proteinExistence type="predicted"/>
<dbReference type="Proteomes" id="UP001596056">
    <property type="component" value="Unassembled WGS sequence"/>
</dbReference>
<dbReference type="PANTHER" id="PTHR38592">
    <property type="entry name" value="BLL4819 PROTEIN"/>
    <property type="match status" value="1"/>
</dbReference>
<reference evidence="3" key="1">
    <citation type="journal article" date="2019" name="Int. J. Syst. Evol. Microbiol.">
        <title>The Global Catalogue of Microorganisms (GCM) 10K type strain sequencing project: providing services to taxonomists for standard genome sequencing and annotation.</title>
        <authorList>
            <consortium name="The Broad Institute Genomics Platform"/>
            <consortium name="The Broad Institute Genome Sequencing Center for Infectious Disease"/>
            <person name="Wu L."/>
            <person name="Ma J."/>
        </authorList>
    </citation>
    <scope>NUCLEOTIDE SEQUENCE [LARGE SCALE GENOMIC DNA]</scope>
    <source>
        <strain evidence="3">KACC 11588</strain>
    </source>
</reference>
<dbReference type="PANTHER" id="PTHR38592:SF3">
    <property type="entry name" value="BLL4819 PROTEIN"/>
    <property type="match status" value="1"/>
</dbReference>
<feature type="transmembrane region" description="Helical" evidence="1">
    <location>
        <begin position="238"/>
        <end position="256"/>
    </location>
</feature>
<keyword evidence="3" id="KW-1185">Reference proteome</keyword>
<dbReference type="Pfam" id="PF10129">
    <property type="entry name" value="OpgC_C"/>
    <property type="match status" value="1"/>
</dbReference>
<feature type="transmembrane region" description="Helical" evidence="1">
    <location>
        <begin position="82"/>
        <end position="103"/>
    </location>
</feature>
<evidence type="ECO:0000256" key="1">
    <source>
        <dbReference type="SAM" id="Phobius"/>
    </source>
</evidence>
<comment type="caution">
    <text evidence="2">The sequence shown here is derived from an EMBL/GenBank/DDBJ whole genome shotgun (WGS) entry which is preliminary data.</text>
</comment>
<organism evidence="2 3">
    <name type="scientific">Rubellimicrobium aerolatum</name>
    <dbReference type="NCBI Taxonomy" id="490979"/>
    <lineage>
        <taxon>Bacteria</taxon>
        <taxon>Pseudomonadati</taxon>
        <taxon>Pseudomonadota</taxon>
        <taxon>Alphaproteobacteria</taxon>
        <taxon>Rhodobacterales</taxon>
        <taxon>Roseobacteraceae</taxon>
        <taxon>Rubellimicrobium</taxon>
    </lineage>
</organism>
<feature type="transmembrane region" description="Helical" evidence="1">
    <location>
        <begin position="43"/>
        <end position="61"/>
    </location>
</feature>
<evidence type="ECO:0000313" key="2">
    <source>
        <dbReference type="EMBL" id="MFC5566557.1"/>
    </source>
</evidence>
<sequence length="387" mass="41261">MRYQSLDGLRGLFLILMMYTHTNEVLGSSLGRFNHHLLSWTDAAHGFVALSGLVAGIVYTRRMLRDGDAAMTRSILARVRTIYLHHAALVLALLVLAWGAMVIGRSVPMLGTLIGSPLATAALGLAMTADLNFIDVLPMYVVLMAAAPWLLRLMRRGHLARVLMGSGGLWLVAQTGLTAPLIDGPQAWLSRHGQDLALGSYFNLLGWQLLFVGGLAAGYLTAMGQAPTRVLKPGQERLAWAALGILTALAVLRLLSKADLLGPLSPVLDSKSRNSFIYVLSFATEAFVVAWLLVAGPTSESPLLRRISRGLAALVTWRPLTFLGAHSLQAFAAHVLAVYLLAFGLGGNRPDEIAALLLLLASPAPLLLAAWLDAGSAGRVGTAATTR</sequence>
<feature type="transmembrane region" description="Helical" evidence="1">
    <location>
        <begin position="202"/>
        <end position="226"/>
    </location>
</feature>
<gene>
    <name evidence="2" type="primary">opgC</name>
    <name evidence="2" type="ORF">ACFPOC_09010</name>
</gene>
<feature type="transmembrane region" description="Helical" evidence="1">
    <location>
        <begin position="320"/>
        <end position="341"/>
    </location>
</feature>
<name>A0ABW0SC65_9RHOB</name>
<accession>A0ABW0SC65</accession>
<feature type="transmembrane region" description="Helical" evidence="1">
    <location>
        <begin position="276"/>
        <end position="299"/>
    </location>
</feature>
<feature type="transmembrane region" description="Helical" evidence="1">
    <location>
        <begin position="133"/>
        <end position="151"/>
    </location>
</feature>
<dbReference type="InterPro" id="IPR014550">
    <property type="entry name" value="UCP028704_OpgC"/>
</dbReference>
<keyword evidence="1" id="KW-1133">Transmembrane helix</keyword>
<keyword evidence="1" id="KW-0472">Membrane</keyword>